<dbReference type="Gene3D" id="3.30.70.3040">
    <property type="match status" value="1"/>
</dbReference>
<reference evidence="3" key="1">
    <citation type="submission" date="2021-01" db="EMBL/GenBank/DDBJ databases">
        <title>Whole genome shotgun sequence of Actinoplanes cyaneus NBRC 14990.</title>
        <authorList>
            <person name="Komaki H."/>
            <person name="Tamura T."/>
        </authorList>
    </citation>
    <scope>NUCLEOTIDE SEQUENCE</scope>
    <source>
        <strain evidence="3">NBRC 14990</strain>
    </source>
</reference>
<feature type="domain" description="FtsX extracellular" evidence="2">
    <location>
        <begin position="80"/>
        <end position="171"/>
    </location>
</feature>
<evidence type="ECO:0000313" key="3">
    <source>
        <dbReference type="EMBL" id="GID63764.1"/>
    </source>
</evidence>
<evidence type="ECO:0000259" key="2">
    <source>
        <dbReference type="Pfam" id="PF18075"/>
    </source>
</evidence>
<gene>
    <name evidence="3" type="ORF">Acy02nite_16450</name>
</gene>
<dbReference type="RefSeq" id="WP_203739199.1">
    <property type="nucleotide sequence ID" value="NZ_BAAAUC010000027.1"/>
</dbReference>
<keyword evidence="1" id="KW-1133">Transmembrane helix</keyword>
<proteinExistence type="predicted"/>
<keyword evidence="4" id="KW-1185">Reference proteome</keyword>
<dbReference type="Proteomes" id="UP000619479">
    <property type="component" value="Unassembled WGS sequence"/>
</dbReference>
<feature type="transmembrane region" description="Helical" evidence="1">
    <location>
        <begin position="44"/>
        <end position="71"/>
    </location>
</feature>
<sequence length="194" mass="20859">MTIPDASAANAAISPNLSAGGAVTSPDVPEATAPGPANRTRRPWFLLTIIVVASMLIGAGAATGAFLFAGLPGQPVHHYSVNIYLKSDATADQKAAVEAALPAFEPVGEVQFENRDQAWARFQELFKDRPEYLEGARKESLPESFKLETKGRLFDCAGYTKVRHLPGVDKIQVIQNRVNDYVAAITCDAEYANP</sequence>
<organism evidence="3 4">
    <name type="scientific">Actinoplanes cyaneus</name>
    <dbReference type="NCBI Taxonomy" id="52696"/>
    <lineage>
        <taxon>Bacteria</taxon>
        <taxon>Bacillati</taxon>
        <taxon>Actinomycetota</taxon>
        <taxon>Actinomycetes</taxon>
        <taxon>Micromonosporales</taxon>
        <taxon>Micromonosporaceae</taxon>
        <taxon>Actinoplanes</taxon>
    </lineage>
</organism>
<dbReference type="EMBL" id="BOMH01000013">
    <property type="protein sequence ID" value="GID63764.1"/>
    <property type="molecule type" value="Genomic_DNA"/>
</dbReference>
<keyword evidence="1" id="KW-0812">Transmembrane</keyword>
<dbReference type="AlphaFoldDB" id="A0A919IDV4"/>
<dbReference type="InterPro" id="IPR040690">
    <property type="entry name" value="FtsX_ECD"/>
</dbReference>
<dbReference type="Pfam" id="PF18075">
    <property type="entry name" value="FtsX_ECD"/>
    <property type="match status" value="1"/>
</dbReference>
<comment type="caution">
    <text evidence="3">The sequence shown here is derived from an EMBL/GenBank/DDBJ whole genome shotgun (WGS) entry which is preliminary data.</text>
</comment>
<name>A0A919IDV4_9ACTN</name>
<keyword evidence="1" id="KW-0472">Membrane</keyword>
<accession>A0A919IDV4</accession>
<protein>
    <recommendedName>
        <fullName evidence="2">FtsX extracellular domain-containing protein</fullName>
    </recommendedName>
</protein>
<evidence type="ECO:0000313" key="4">
    <source>
        <dbReference type="Proteomes" id="UP000619479"/>
    </source>
</evidence>
<evidence type="ECO:0000256" key="1">
    <source>
        <dbReference type="SAM" id="Phobius"/>
    </source>
</evidence>